<reference evidence="3" key="1">
    <citation type="journal article" date="2019" name="Curr. Biol.">
        <title>Genome Sequence of Striga asiatica Provides Insight into the Evolution of Plant Parasitism.</title>
        <authorList>
            <person name="Yoshida S."/>
            <person name="Kim S."/>
            <person name="Wafula E.K."/>
            <person name="Tanskanen J."/>
            <person name="Kim Y.M."/>
            <person name="Honaas L."/>
            <person name="Yang Z."/>
            <person name="Spallek T."/>
            <person name="Conn C.E."/>
            <person name="Ichihashi Y."/>
            <person name="Cheong K."/>
            <person name="Cui S."/>
            <person name="Der J.P."/>
            <person name="Gundlach H."/>
            <person name="Jiao Y."/>
            <person name="Hori C."/>
            <person name="Ishida J.K."/>
            <person name="Kasahara H."/>
            <person name="Kiba T."/>
            <person name="Kim M.S."/>
            <person name="Koo N."/>
            <person name="Laohavisit A."/>
            <person name="Lee Y.H."/>
            <person name="Lumba S."/>
            <person name="McCourt P."/>
            <person name="Mortimer J.C."/>
            <person name="Mutuku J.M."/>
            <person name="Nomura T."/>
            <person name="Sasaki-Sekimoto Y."/>
            <person name="Seto Y."/>
            <person name="Wang Y."/>
            <person name="Wakatake T."/>
            <person name="Sakakibara H."/>
            <person name="Demura T."/>
            <person name="Yamaguchi S."/>
            <person name="Yoneyama K."/>
            <person name="Manabe R.I."/>
            <person name="Nelson D.C."/>
            <person name="Schulman A.H."/>
            <person name="Timko M.P."/>
            <person name="dePamphilis C.W."/>
            <person name="Choi D."/>
            <person name="Shirasu K."/>
        </authorList>
    </citation>
    <scope>NUCLEOTIDE SEQUENCE [LARGE SCALE GENOMIC DNA]</scope>
    <source>
        <strain evidence="3">cv. UVA1</strain>
    </source>
</reference>
<dbReference type="Proteomes" id="UP000325081">
    <property type="component" value="Unassembled WGS sequence"/>
</dbReference>
<feature type="compositionally biased region" description="Basic and acidic residues" evidence="1">
    <location>
        <begin position="58"/>
        <end position="69"/>
    </location>
</feature>
<evidence type="ECO:0000313" key="2">
    <source>
        <dbReference type="EMBL" id="GER52756.1"/>
    </source>
</evidence>
<gene>
    <name evidence="2" type="ORF">STAS_30237</name>
</gene>
<evidence type="ECO:0000313" key="3">
    <source>
        <dbReference type="Proteomes" id="UP000325081"/>
    </source>
</evidence>
<evidence type="ECO:0000256" key="1">
    <source>
        <dbReference type="SAM" id="MobiDB-lite"/>
    </source>
</evidence>
<comment type="caution">
    <text evidence="2">The sequence shown here is derived from an EMBL/GenBank/DDBJ whole genome shotgun (WGS) entry which is preliminary data.</text>
</comment>
<sequence length="181" mass="19786">MPRQQPRTAGGATSQNTTHNSLPKAPPQNTPNTKLDEGRQSPTAIDCLAVGPKAPTPRKPEDPGEKEAMNSDPPQPRQWPDPKSSDSSSSSRNPTSHRHRCHEEEPHHTETTGEAIFLAGYRLARWFLPPSPTGSCFSSRGSLYVARFGLEDKVLTVADLLAFGSHLFSITEGLRLVTTHE</sequence>
<proteinExistence type="predicted"/>
<feature type="region of interest" description="Disordered" evidence="1">
    <location>
        <begin position="1"/>
        <end position="112"/>
    </location>
</feature>
<dbReference type="AlphaFoldDB" id="A0A5A7R5R7"/>
<feature type="compositionally biased region" description="Polar residues" evidence="1">
    <location>
        <begin position="1"/>
        <end position="21"/>
    </location>
</feature>
<protein>
    <submittedName>
        <fullName evidence="2">Uncharacterized protein</fullName>
    </submittedName>
</protein>
<dbReference type="EMBL" id="BKCP01010514">
    <property type="protein sequence ID" value="GER52756.1"/>
    <property type="molecule type" value="Genomic_DNA"/>
</dbReference>
<accession>A0A5A7R5R7</accession>
<feature type="compositionally biased region" description="Basic and acidic residues" evidence="1">
    <location>
        <begin position="101"/>
        <end position="111"/>
    </location>
</feature>
<name>A0A5A7R5R7_STRAF</name>
<keyword evidence="3" id="KW-1185">Reference proteome</keyword>
<organism evidence="2 3">
    <name type="scientific">Striga asiatica</name>
    <name type="common">Asiatic witchweed</name>
    <name type="synonym">Buchnera asiatica</name>
    <dbReference type="NCBI Taxonomy" id="4170"/>
    <lineage>
        <taxon>Eukaryota</taxon>
        <taxon>Viridiplantae</taxon>
        <taxon>Streptophyta</taxon>
        <taxon>Embryophyta</taxon>
        <taxon>Tracheophyta</taxon>
        <taxon>Spermatophyta</taxon>
        <taxon>Magnoliopsida</taxon>
        <taxon>eudicotyledons</taxon>
        <taxon>Gunneridae</taxon>
        <taxon>Pentapetalae</taxon>
        <taxon>asterids</taxon>
        <taxon>lamiids</taxon>
        <taxon>Lamiales</taxon>
        <taxon>Orobanchaceae</taxon>
        <taxon>Buchnereae</taxon>
        <taxon>Striga</taxon>
    </lineage>
</organism>